<dbReference type="EMBL" id="QZEV01000014">
    <property type="protein sequence ID" value="RJL06025.1"/>
    <property type="molecule type" value="Genomic_DNA"/>
</dbReference>
<accession>A0A418ZZM0</accession>
<evidence type="ECO:0000313" key="2">
    <source>
        <dbReference type="Proteomes" id="UP000285530"/>
    </source>
</evidence>
<protein>
    <recommendedName>
        <fullName evidence="3">DUF2384 domain-containing protein</fullName>
    </recommendedName>
</protein>
<sequence length="139" mass="15956">MTLSYGERRREAALRHAMRRQILSGVEMVDEVEARRLLALASTDLAWSSSLQERIIRFRIAGKWSFPAFQFDSSNRRLYPGLVKIVAASRAAGWSEFRLLNWMMCPHLDFDGVPADALRDQDEEVLEAFLRDSEPDCHG</sequence>
<keyword evidence="2" id="KW-1185">Reference proteome</keyword>
<dbReference type="Proteomes" id="UP000285530">
    <property type="component" value="Unassembled WGS sequence"/>
</dbReference>
<reference evidence="1 2" key="1">
    <citation type="submission" date="2018-09" db="EMBL/GenBank/DDBJ databases">
        <title>Paracoccus onubensis nov. sp. a moderate halophilic bacterium isolated from Gruta de las Maravillas (Aracena, Spain).</title>
        <authorList>
            <person name="Jurado V."/>
            <person name="Gutierrez-Patricio S."/>
            <person name="Gonzalez-Pimentel J.L."/>
            <person name="Laiz L."/>
            <person name="Saiz-Jimenez C."/>
        </authorList>
    </citation>
    <scope>NUCLEOTIDE SEQUENCE [LARGE SCALE GENOMIC DNA]</scope>
    <source>
        <strain evidence="1 2">DSM 19484</strain>
    </source>
</reference>
<proteinExistence type="predicted"/>
<comment type="caution">
    <text evidence="1">The sequence shown here is derived from an EMBL/GenBank/DDBJ whole genome shotgun (WGS) entry which is preliminary data.</text>
</comment>
<evidence type="ECO:0008006" key="3">
    <source>
        <dbReference type="Google" id="ProtNLM"/>
    </source>
</evidence>
<dbReference type="OrthoDB" id="7777901at2"/>
<gene>
    <name evidence="1" type="ORF">D3P06_05025</name>
</gene>
<evidence type="ECO:0000313" key="1">
    <source>
        <dbReference type="EMBL" id="RJL06025.1"/>
    </source>
</evidence>
<name>A0A418ZZM0_9RHOB</name>
<organism evidence="1 2">
    <name type="scientific">Paracoccus aestuarii</name>
    <dbReference type="NCBI Taxonomy" id="453842"/>
    <lineage>
        <taxon>Bacteria</taxon>
        <taxon>Pseudomonadati</taxon>
        <taxon>Pseudomonadota</taxon>
        <taxon>Alphaproteobacteria</taxon>
        <taxon>Rhodobacterales</taxon>
        <taxon>Paracoccaceae</taxon>
        <taxon>Paracoccus</taxon>
    </lineage>
</organism>
<dbReference type="RefSeq" id="WP_119885513.1">
    <property type="nucleotide sequence ID" value="NZ_CP067169.1"/>
</dbReference>
<dbReference type="AlphaFoldDB" id="A0A418ZZM0"/>